<dbReference type="AlphaFoldDB" id="A0A0J6WY87"/>
<proteinExistence type="predicted"/>
<comment type="caution">
    <text evidence="1">The sequence shown here is derived from an EMBL/GenBank/DDBJ whole genome shotgun (WGS) entry which is preliminary data.</text>
</comment>
<keyword evidence="2" id="KW-1185">Reference proteome</keyword>
<reference evidence="1 2" key="1">
    <citation type="submission" date="2015-06" db="EMBL/GenBank/DDBJ databases">
        <title>Draft genome sequence of beer spoilage bacterium Megasphaera cerevisiae type strain 20462.</title>
        <authorList>
            <person name="Kutumbaka K."/>
            <person name="Pasmowitz J."/>
            <person name="Mategko J."/>
            <person name="Reyes D."/>
            <person name="Friedrich A."/>
            <person name="Han S."/>
            <person name="Martens-Habbena W."/>
            <person name="Neal-McKinney J."/>
            <person name="Janagama H.K."/>
            <person name="Nadala C."/>
            <person name="Samadpour M."/>
        </authorList>
    </citation>
    <scope>NUCLEOTIDE SEQUENCE [LARGE SCALE GENOMIC DNA]</scope>
    <source>
        <strain evidence="1 2">DSM 20462</strain>
    </source>
</reference>
<dbReference type="PATRIC" id="fig|1122219.3.peg.1087"/>
<evidence type="ECO:0000313" key="1">
    <source>
        <dbReference type="EMBL" id="KMO87594.1"/>
    </source>
</evidence>
<dbReference type="EMBL" id="LEKT01000003">
    <property type="protein sequence ID" value="KMO87594.1"/>
    <property type="molecule type" value="Genomic_DNA"/>
</dbReference>
<name>A0A0J6WY87_9FIRM</name>
<dbReference type="STRING" id="39029.BSR42_01260"/>
<sequence>MTAVHMDGKFQEKNARPMLHPFCNLGNEVDEERQRTALRIYKSIVIREKRKLLLLSFIKREKTWRETTAKRLINFHFYAIIT</sequence>
<dbReference type="RefSeq" id="WP_048513048.1">
    <property type="nucleotide sequence ID" value="NZ_FUXD01000010.1"/>
</dbReference>
<dbReference type="InParanoid" id="A0A0J6WY87"/>
<dbReference type="Proteomes" id="UP000036503">
    <property type="component" value="Unassembled WGS sequence"/>
</dbReference>
<evidence type="ECO:0000313" key="2">
    <source>
        <dbReference type="Proteomes" id="UP000036503"/>
    </source>
</evidence>
<protein>
    <submittedName>
        <fullName evidence="1">Uncharacterized protein</fullName>
    </submittedName>
</protein>
<organism evidence="1 2">
    <name type="scientific">Megasphaera cerevisiae DSM 20462</name>
    <dbReference type="NCBI Taxonomy" id="1122219"/>
    <lineage>
        <taxon>Bacteria</taxon>
        <taxon>Bacillati</taxon>
        <taxon>Bacillota</taxon>
        <taxon>Negativicutes</taxon>
        <taxon>Veillonellales</taxon>
        <taxon>Veillonellaceae</taxon>
        <taxon>Megasphaera</taxon>
    </lineage>
</organism>
<gene>
    <name evidence="1" type="ORF">AB840_01430</name>
</gene>
<accession>A0A0J6WY87</accession>